<dbReference type="Proteomes" id="UP000594454">
    <property type="component" value="Chromosome 4"/>
</dbReference>
<feature type="compositionally biased region" description="Acidic residues" evidence="1">
    <location>
        <begin position="203"/>
        <end position="224"/>
    </location>
</feature>
<feature type="compositionally biased region" description="Polar residues" evidence="1">
    <location>
        <begin position="320"/>
        <end position="329"/>
    </location>
</feature>
<reference evidence="3 4" key="1">
    <citation type="submission" date="2020-11" db="EMBL/GenBank/DDBJ databases">
        <authorList>
            <person name="Wallbank WR R."/>
            <person name="Pardo Diaz C."/>
            <person name="Kozak K."/>
            <person name="Martin S."/>
            <person name="Jiggins C."/>
            <person name="Moest M."/>
            <person name="Warren A I."/>
            <person name="Generalovic N T."/>
            <person name="Byers J.R.P. K."/>
            <person name="Montejo-Kovacevich G."/>
            <person name="Yen C E."/>
        </authorList>
    </citation>
    <scope>NUCLEOTIDE SEQUENCE [LARGE SCALE GENOMIC DNA]</scope>
</reference>
<feature type="compositionally biased region" description="Polar residues" evidence="1">
    <location>
        <begin position="262"/>
        <end position="275"/>
    </location>
</feature>
<evidence type="ECO:0000256" key="1">
    <source>
        <dbReference type="SAM" id="MobiDB-lite"/>
    </source>
</evidence>
<feature type="signal peptide" evidence="2">
    <location>
        <begin position="1"/>
        <end position="17"/>
    </location>
</feature>
<dbReference type="EMBL" id="LR899012">
    <property type="protein sequence ID" value="CAD7089022.1"/>
    <property type="molecule type" value="Genomic_DNA"/>
</dbReference>
<evidence type="ECO:0000313" key="3">
    <source>
        <dbReference type="EMBL" id="CAD7089022.1"/>
    </source>
</evidence>
<name>A0A7R8UXX7_HERIL</name>
<accession>A0A7R8UXX7</accession>
<feature type="compositionally biased region" description="Basic and acidic residues" evidence="1">
    <location>
        <begin position="418"/>
        <end position="448"/>
    </location>
</feature>
<feature type="compositionally biased region" description="Basic and acidic residues" evidence="1">
    <location>
        <begin position="278"/>
        <end position="300"/>
    </location>
</feature>
<keyword evidence="2" id="KW-0732">Signal</keyword>
<organism evidence="3 4">
    <name type="scientific">Hermetia illucens</name>
    <name type="common">Black soldier fly</name>
    <dbReference type="NCBI Taxonomy" id="343691"/>
    <lineage>
        <taxon>Eukaryota</taxon>
        <taxon>Metazoa</taxon>
        <taxon>Ecdysozoa</taxon>
        <taxon>Arthropoda</taxon>
        <taxon>Hexapoda</taxon>
        <taxon>Insecta</taxon>
        <taxon>Pterygota</taxon>
        <taxon>Neoptera</taxon>
        <taxon>Endopterygota</taxon>
        <taxon>Diptera</taxon>
        <taxon>Brachycera</taxon>
        <taxon>Stratiomyomorpha</taxon>
        <taxon>Stratiomyidae</taxon>
        <taxon>Hermetiinae</taxon>
        <taxon>Hermetia</taxon>
    </lineage>
</organism>
<feature type="compositionally biased region" description="Acidic residues" evidence="1">
    <location>
        <begin position="487"/>
        <end position="496"/>
    </location>
</feature>
<protein>
    <submittedName>
        <fullName evidence="3">Uncharacterized protein</fullName>
    </submittedName>
</protein>
<dbReference type="AlphaFoldDB" id="A0A7R8UXX7"/>
<sequence length="571" mass="64456">MDIKLIFLLVIVAVCAGRRSSSPYYGRLYGLDSDSASLERRVTKLRTQVDRDILGRDSYEKHFTIPHRLETLKDVSKLRRRLRSRRRNRSGCRKRYRGLARLRRYRSRTGRKSYRYPRNTDQVDYYDRPYYEKSSSRSPDFGPRLPLLRPLQGLFQNVVGQTLSPVWYVYRRLPLLPQPRPVKPVYNRRDSVEDRRRGRSDVEDGQYDQSEGEPNETNEEDDDLGQSYETGPRFDRRKGNSEGGRERSRELVTTEDRFSPGPQRSTGKPQLSSGVKGSDQRSERRKGGSGVSRERSRELDTSEDQSLSETERGRGKPRGSTGTKGSESDSPSDRRKGGSSVSRELDTSEDRSLSETEGGREKPRVSSGAKESNPPSDRRKVGSDVGRERSRELDTSEDRSLSGTEGGKGKPRVSSGAKENDLPSDRRKVGSGVGRERSRELDTSEDRSLSGIEGGKGKPRVNTEAKDGSQSGRGKSRESVKGKEVEVLESQEDDSNSSESNEQKVRNQKIVGKELADPPKNVPAVKPTVEERLGKEKLSGFKEDSEERDEGRENKINKCTLISMIPNTTNK</sequence>
<feature type="compositionally biased region" description="Basic and acidic residues" evidence="1">
    <location>
        <begin position="475"/>
        <end position="486"/>
    </location>
</feature>
<keyword evidence="4" id="KW-1185">Reference proteome</keyword>
<feature type="compositionally biased region" description="Basic and acidic residues" evidence="1">
    <location>
        <begin position="528"/>
        <end position="555"/>
    </location>
</feature>
<evidence type="ECO:0000256" key="2">
    <source>
        <dbReference type="SAM" id="SignalP"/>
    </source>
</evidence>
<feature type="region of interest" description="Disordered" evidence="1">
    <location>
        <begin position="108"/>
        <end position="143"/>
    </location>
</feature>
<proteinExistence type="predicted"/>
<feature type="compositionally biased region" description="Basic and acidic residues" evidence="1">
    <location>
        <begin position="343"/>
        <end position="364"/>
    </location>
</feature>
<feature type="region of interest" description="Disordered" evidence="1">
    <location>
        <begin position="178"/>
        <end position="555"/>
    </location>
</feature>
<feature type="compositionally biased region" description="Basic and acidic residues" evidence="1">
    <location>
        <begin position="232"/>
        <end position="258"/>
    </location>
</feature>
<feature type="compositionally biased region" description="Basic and acidic residues" evidence="1">
    <location>
        <begin position="376"/>
        <end position="400"/>
    </location>
</feature>
<evidence type="ECO:0000313" key="4">
    <source>
        <dbReference type="Proteomes" id="UP000594454"/>
    </source>
</evidence>
<feature type="compositionally biased region" description="Basic and acidic residues" evidence="1">
    <location>
        <begin position="187"/>
        <end position="202"/>
    </location>
</feature>
<feature type="compositionally biased region" description="Basic and acidic residues" evidence="1">
    <location>
        <begin position="125"/>
        <end position="135"/>
    </location>
</feature>
<dbReference type="InParanoid" id="A0A7R8UXX7"/>
<feature type="compositionally biased region" description="Basic and acidic residues" evidence="1">
    <location>
        <begin position="501"/>
        <end position="517"/>
    </location>
</feature>
<gene>
    <name evidence="3" type="ORF">HERILL_LOCUS11605</name>
</gene>
<feature type="chain" id="PRO_5031386616" evidence="2">
    <location>
        <begin position="18"/>
        <end position="571"/>
    </location>
</feature>